<name>A0A9K3IX70_HELAN</name>
<evidence type="ECO:0000313" key="3">
    <source>
        <dbReference type="Proteomes" id="UP000215914"/>
    </source>
</evidence>
<reference evidence="2" key="2">
    <citation type="submission" date="2020-06" db="EMBL/GenBank/DDBJ databases">
        <title>Helianthus annuus Genome sequencing and assembly Release 2.</title>
        <authorList>
            <person name="Gouzy J."/>
            <person name="Langlade N."/>
            <person name="Munos S."/>
        </authorList>
    </citation>
    <scope>NUCLEOTIDE SEQUENCE</scope>
    <source>
        <tissue evidence="2">Leaves</tissue>
    </source>
</reference>
<reference evidence="2" key="1">
    <citation type="journal article" date="2017" name="Nature">
        <title>The sunflower genome provides insights into oil metabolism, flowering and Asterid evolution.</title>
        <authorList>
            <person name="Badouin H."/>
            <person name="Gouzy J."/>
            <person name="Grassa C.J."/>
            <person name="Murat F."/>
            <person name="Staton S.E."/>
            <person name="Cottret L."/>
            <person name="Lelandais-Briere C."/>
            <person name="Owens G.L."/>
            <person name="Carrere S."/>
            <person name="Mayjonade B."/>
            <person name="Legrand L."/>
            <person name="Gill N."/>
            <person name="Kane N.C."/>
            <person name="Bowers J.E."/>
            <person name="Hubner S."/>
            <person name="Bellec A."/>
            <person name="Berard A."/>
            <person name="Berges H."/>
            <person name="Blanchet N."/>
            <person name="Boniface M.C."/>
            <person name="Brunel D."/>
            <person name="Catrice O."/>
            <person name="Chaidir N."/>
            <person name="Claudel C."/>
            <person name="Donnadieu C."/>
            <person name="Faraut T."/>
            <person name="Fievet G."/>
            <person name="Helmstetter N."/>
            <person name="King M."/>
            <person name="Knapp S.J."/>
            <person name="Lai Z."/>
            <person name="Le Paslier M.C."/>
            <person name="Lippi Y."/>
            <person name="Lorenzon L."/>
            <person name="Mandel J.R."/>
            <person name="Marage G."/>
            <person name="Marchand G."/>
            <person name="Marquand E."/>
            <person name="Bret-Mestries E."/>
            <person name="Morien E."/>
            <person name="Nambeesan S."/>
            <person name="Nguyen T."/>
            <person name="Pegot-Espagnet P."/>
            <person name="Pouilly N."/>
            <person name="Raftis F."/>
            <person name="Sallet E."/>
            <person name="Schiex T."/>
            <person name="Thomas J."/>
            <person name="Vandecasteele C."/>
            <person name="Vares D."/>
            <person name="Vear F."/>
            <person name="Vautrin S."/>
            <person name="Crespi M."/>
            <person name="Mangin B."/>
            <person name="Burke J.M."/>
            <person name="Salse J."/>
            <person name="Munos S."/>
            <person name="Vincourt P."/>
            <person name="Rieseberg L.H."/>
            <person name="Langlade N.B."/>
        </authorList>
    </citation>
    <scope>NUCLEOTIDE SEQUENCE</scope>
    <source>
        <tissue evidence="2">Leaves</tissue>
    </source>
</reference>
<feature type="coiled-coil region" evidence="1">
    <location>
        <begin position="178"/>
        <end position="215"/>
    </location>
</feature>
<evidence type="ECO:0000256" key="1">
    <source>
        <dbReference type="SAM" id="Coils"/>
    </source>
</evidence>
<protein>
    <submittedName>
        <fullName evidence="2">Uncharacterized protein</fullName>
    </submittedName>
</protein>
<organism evidence="2 3">
    <name type="scientific">Helianthus annuus</name>
    <name type="common">Common sunflower</name>
    <dbReference type="NCBI Taxonomy" id="4232"/>
    <lineage>
        <taxon>Eukaryota</taxon>
        <taxon>Viridiplantae</taxon>
        <taxon>Streptophyta</taxon>
        <taxon>Embryophyta</taxon>
        <taxon>Tracheophyta</taxon>
        <taxon>Spermatophyta</taxon>
        <taxon>Magnoliopsida</taxon>
        <taxon>eudicotyledons</taxon>
        <taxon>Gunneridae</taxon>
        <taxon>Pentapetalae</taxon>
        <taxon>asterids</taxon>
        <taxon>campanulids</taxon>
        <taxon>Asterales</taxon>
        <taxon>Asteraceae</taxon>
        <taxon>Asteroideae</taxon>
        <taxon>Heliantheae alliance</taxon>
        <taxon>Heliantheae</taxon>
        <taxon>Helianthus</taxon>
    </lineage>
</organism>
<proteinExistence type="predicted"/>
<evidence type="ECO:0000313" key="2">
    <source>
        <dbReference type="EMBL" id="KAF5803635.1"/>
    </source>
</evidence>
<keyword evidence="3" id="KW-1185">Reference proteome</keyword>
<sequence length="240" mass="27805">MSDLDITKEPKEWVEKFISALPKEEWEDYVLNLKSSREFSQLTITPLIKRIEEQMVIKDEKRKEKAVKVKESVKNELSRSASVCSNCHNFKTVNAKLVKDAESLALEIKKLNNKKKADEKQILDLQGICEKLKVENAKLLGSVNSLTLENKGLKENEKVFESKQKSSENEDFWIKLENKNLKANEVKLQEQINVLENEKSVLENLKNEKESQSSLILKEYLSLKTKLRVQGSRLMNLKRN</sequence>
<keyword evidence="1" id="KW-0175">Coiled coil</keyword>
<dbReference type="EMBL" id="MNCJ02000321">
    <property type="protein sequence ID" value="KAF5803635.1"/>
    <property type="molecule type" value="Genomic_DNA"/>
</dbReference>
<dbReference type="Proteomes" id="UP000215914">
    <property type="component" value="Unassembled WGS sequence"/>
</dbReference>
<dbReference type="AlphaFoldDB" id="A0A9K3IX70"/>
<dbReference type="Gramene" id="mRNA:HanXRQr2_Chr06g0273731">
    <property type="protein sequence ID" value="CDS:HanXRQr2_Chr06g0273731.1"/>
    <property type="gene ID" value="HanXRQr2_Chr06g0273731"/>
</dbReference>
<gene>
    <name evidence="2" type="ORF">HanXRQr2_Chr06g0273731</name>
</gene>
<accession>A0A9K3IX70</accession>
<comment type="caution">
    <text evidence="2">The sequence shown here is derived from an EMBL/GenBank/DDBJ whole genome shotgun (WGS) entry which is preliminary data.</text>
</comment>
<feature type="coiled-coil region" evidence="1">
    <location>
        <begin position="94"/>
        <end position="128"/>
    </location>
</feature>